<evidence type="ECO:0000313" key="9">
    <source>
        <dbReference type="RefSeq" id="XP_024935571.1"/>
    </source>
</evidence>
<dbReference type="InterPro" id="IPR036508">
    <property type="entry name" value="Chitin-bd_dom_sf"/>
</dbReference>
<dbReference type="SMART" id="SM00494">
    <property type="entry name" value="ChtBD2"/>
    <property type="match status" value="3"/>
</dbReference>
<keyword evidence="5" id="KW-0325">Glycoprotein</keyword>
<evidence type="ECO:0000256" key="1">
    <source>
        <dbReference type="ARBA" id="ARBA00022669"/>
    </source>
</evidence>
<keyword evidence="3" id="KW-0677">Repeat</keyword>
<evidence type="ECO:0000256" key="6">
    <source>
        <dbReference type="SAM" id="SignalP"/>
    </source>
</evidence>
<feature type="signal peptide" evidence="6">
    <location>
        <begin position="1"/>
        <end position="18"/>
    </location>
</feature>
<gene>
    <name evidence="9" type="primary">LOC107274850</name>
</gene>
<organism evidence="8 9">
    <name type="scientific">Cephus cinctus</name>
    <name type="common">Wheat stem sawfly</name>
    <dbReference type="NCBI Taxonomy" id="211228"/>
    <lineage>
        <taxon>Eukaryota</taxon>
        <taxon>Metazoa</taxon>
        <taxon>Ecdysozoa</taxon>
        <taxon>Arthropoda</taxon>
        <taxon>Hexapoda</taxon>
        <taxon>Insecta</taxon>
        <taxon>Pterygota</taxon>
        <taxon>Neoptera</taxon>
        <taxon>Endopterygota</taxon>
        <taxon>Hymenoptera</taxon>
        <taxon>Cephoidea</taxon>
        <taxon>Cephidae</taxon>
        <taxon>Cephus</taxon>
    </lineage>
</organism>
<dbReference type="RefSeq" id="XP_024935571.1">
    <property type="nucleotide sequence ID" value="XM_025079803.1"/>
</dbReference>
<dbReference type="InterPro" id="IPR002557">
    <property type="entry name" value="Chitin-bd_dom"/>
</dbReference>
<keyword evidence="2 6" id="KW-0732">Signal</keyword>
<dbReference type="Pfam" id="PF01607">
    <property type="entry name" value="CBM_14"/>
    <property type="match status" value="2"/>
</dbReference>
<dbReference type="PROSITE" id="PS50940">
    <property type="entry name" value="CHIT_BIND_II"/>
    <property type="match status" value="3"/>
</dbReference>
<dbReference type="PANTHER" id="PTHR23301:SF107">
    <property type="entry name" value="LD20793P"/>
    <property type="match status" value="1"/>
</dbReference>
<dbReference type="PANTHER" id="PTHR23301">
    <property type="entry name" value="CHITIN BINDING PERITROPHIN-A"/>
    <property type="match status" value="1"/>
</dbReference>
<keyword evidence="8" id="KW-1185">Reference proteome</keyword>
<sequence>MWSSMLYIFLLGGSLVSARIPDWIQCQSGSEYTIPDDKYCDKYYICKENQVIEKFCEDGFGFVPYEGCKLLHQVGCGPRNLLQEPKGNDVCPRMYGYYPAKEGCGHFFKCYKGIPELDACPPGQMYDEVRVECRHPTLDEKITCKSSWAERNKKVFLDSVQSVDDLRTMDNKQIELVPDPDAFKCPPMDDYPYGHHSRQPIPGQCKYFLLCISDGTKKLSGCPDGQGFNSKTTICEDARNIPGCESNK</sequence>
<evidence type="ECO:0000256" key="5">
    <source>
        <dbReference type="ARBA" id="ARBA00023180"/>
    </source>
</evidence>
<dbReference type="GO" id="GO:0005576">
    <property type="term" value="C:extracellular region"/>
    <property type="evidence" value="ECO:0007669"/>
    <property type="project" value="InterPro"/>
</dbReference>
<dbReference type="GO" id="GO:0008061">
    <property type="term" value="F:chitin binding"/>
    <property type="evidence" value="ECO:0007669"/>
    <property type="project" value="UniProtKB-KW"/>
</dbReference>
<dbReference type="KEGG" id="ccin:107274850"/>
<feature type="chain" id="PRO_5042569609" evidence="6">
    <location>
        <begin position="19"/>
        <end position="248"/>
    </location>
</feature>
<evidence type="ECO:0000259" key="7">
    <source>
        <dbReference type="PROSITE" id="PS50940"/>
    </source>
</evidence>
<dbReference type="SUPFAM" id="SSF57625">
    <property type="entry name" value="Invertebrate chitin-binding proteins"/>
    <property type="match status" value="3"/>
</dbReference>
<dbReference type="Gene3D" id="2.170.140.10">
    <property type="entry name" value="Chitin binding domain"/>
    <property type="match status" value="3"/>
</dbReference>
<keyword evidence="4" id="KW-1015">Disulfide bond</keyword>
<evidence type="ECO:0000313" key="8">
    <source>
        <dbReference type="Proteomes" id="UP000694920"/>
    </source>
</evidence>
<dbReference type="InterPro" id="IPR051940">
    <property type="entry name" value="Chitin_bind-dev_reg"/>
</dbReference>
<feature type="domain" description="Chitin-binding type-2" evidence="7">
    <location>
        <begin position="182"/>
        <end position="246"/>
    </location>
</feature>
<feature type="domain" description="Chitin-binding type-2" evidence="7">
    <location>
        <begin position="88"/>
        <end position="146"/>
    </location>
</feature>
<proteinExistence type="predicted"/>
<dbReference type="Proteomes" id="UP000694920">
    <property type="component" value="Unplaced"/>
</dbReference>
<evidence type="ECO:0000256" key="3">
    <source>
        <dbReference type="ARBA" id="ARBA00022737"/>
    </source>
</evidence>
<evidence type="ECO:0000256" key="4">
    <source>
        <dbReference type="ARBA" id="ARBA00023157"/>
    </source>
</evidence>
<protein>
    <submittedName>
        <fullName evidence="9">Protein obstructor-E-like</fullName>
    </submittedName>
</protein>
<feature type="domain" description="Chitin-binding type-2" evidence="7">
    <location>
        <begin position="23"/>
        <end position="78"/>
    </location>
</feature>
<evidence type="ECO:0000256" key="2">
    <source>
        <dbReference type="ARBA" id="ARBA00022729"/>
    </source>
</evidence>
<accession>A0AAJ7VWD8</accession>
<dbReference type="GeneID" id="107274850"/>
<name>A0AAJ7VWD8_CEPCN</name>
<reference evidence="9" key="1">
    <citation type="submission" date="2025-08" db="UniProtKB">
        <authorList>
            <consortium name="RefSeq"/>
        </authorList>
    </citation>
    <scope>IDENTIFICATION</scope>
</reference>
<keyword evidence="1" id="KW-0147">Chitin-binding</keyword>
<dbReference type="AlphaFoldDB" id="A0AAJ7VWD8"/>